<reference evidence="2 3" key="1">
    <citation type="submission" date="2015-08" db="EMBL/GenBank/DDBJ databases">
        <title>Complete genome sequence of Sulfurifustis variabilis.</title>
        <authorList>
            <person name="Miura A."/>
            <person name="Kojima H."/>
            <person name="Fukui M."/>
        </authorList>
    </citation>
    <scope>NUCLEOTIDE SEQUENCE [LARGE SCALE GENOMIC DNA]</scope>
    <source>
        <strain evidence="3">skN76</strain>
    </source>
</reference>
<dbReference type="RefSeq" id="WP_096460144.1">
    <property type="nucleotide sequence ID" value="NZ_AP014936.1"/>
</dbReference>
<dbReference type="OrthoDB" id="9811849at2"/>
<evidence type="ECO:0000313" key="3">
    <source>
        <dbReference type="Proteomes" id="UP000218899"/>
    </source>
</evidence>
<dbReference type="PANTHER" id="PTHR43031">
    <property type="entry name" value="FAD-DEPENDENT OXIDOREDUCTASE"/>
    <property type="match status" value="1"/>
</dbReference>
<dbReference type="EMBL" id="AP014936">
    <property type="protein sequence ID" value="BAU47774.1"/>
    <property type="molecule type" value="Genomic_DNA"/>
</dbReference>
<keyword evidence="2" id="KW-0808">Transferase</keyword>
<dbReference type="Gene3D" id="3.40.250.10">
    <property type="entry name" value="Rhodanese-like domain"/>
    <property type="match status" value="1"/>
</dbReference>
<accession>A0A1B4V8L4</accession>
<dbReference type="Pfam" id="PF00581">
    <property type="entry name" value="Rhodanese"/>
    <property type="match status" value="1"/>
</dbReference>
<dbReference type="GO" id="GO:0016740">
    <property type="term" value="F:transferase activity"/>
    <property type="evidence" value="ECO:0007669"/>
    <property type="project" value="UniProtKB-KW"/>
</dbReference>
<organism evidence="2 3">
    <name type="scientific">Sulfurifustis variabilis</name>
    <dbReference type="NCBI Taxonomy" id="1675686"/>
    <lineage>
        <taxon>Bacteria</taxon>
        <taxon>Pseudomonadati</taxon>
        <taxon>Pseudomonadota</taxon>
        <taxon>Gammaproteobacteria</taxon>
        <taxon>Acidiferrobacterales</taxon>
        <taxon>Acidiferrobacteraceae</taxon>
        <taxon>Sulfurifustis</taxon>
    </lineage>
</organism>
<dbReference type="PANTHER" id="PTHR43031:SF1">
    <property type="entry name" value="PYRIDINE NUCLEOTIDE-DISULPHIDE OXIDOREDUCTASE"/>
    <property type="match status" value="1"/>
</dbReference>
<dbReference type="SUPFAM" id="SSF52821">
    <property type="entry name" value="Rhodanese/Cell cycle control phosphatase"/>
    <property type="match status" value="1"/>
</dbReference>
<dbReference type="SMART" id="SM00450">
    <property type="entry name" value="RHOD"/>
    <property type="match status" value="1"/>
</dbReference>
<proteinExistence type="predicted"/>
<evidence type="ECO:0000313" key="2">
    <source>
        <dbReference type="EMBL" id="BAU47774.1"/>
    </source>
</evidence>
<name>A0A1B4V8L4_9GAMM</name>
<dbReference type="KEGG" id="sva:SVA_1199"/>
<feature type="domain" description="Rhodanese" evidence="1">
    <location>
        <begin position="15"/>
        <end position="105"/>
    </location>
</feature>
<dbReference type="InterPro" id="IPR050229">
    <property type="entry name" value="GlpE_sulfurtransferase"/>
</dbReference>
<gene>
    <name evidence="2" type="ORF">SVA_1199</name>
</gene>
<keyword evidence="3" id="KW-1185">Reference proteome</keyword>
<dbReference type="InterPro" id="IPR001763">
    <property type="entry name" value="Rhodanese-like_dom"/>
</dbReference>
<evidence type="ECO:0000259" key="1">
    <source>
        <dbReference type="PROSITE" id="PS50206"/>
    </source>
</evidence>
<sequence>MNRTIKAAELKPLVENRSAVVLDVRRKSDYDSDNARLPGAQWRDPEKIAEWSTSLPKDSDVVIYCVRGGSVSNSVVDHLQANGVRARFIEGGIEAWKSAGGETEPK</sequence>
<dbReference type="PROSITE" id="PS50206">
    <property type="entry name" value="RHODANESE_3"/>
    <property type="match status" value="1"/>
</dbReference>
<dbReference type="InterPro" id="IPR036873">
    <property type="entry name" value="Rhodanese-like_dom_sf"/>
</dbReference>
<dbReference type="AlphaFoldDB" id="A0A1B4V8L4"/>
<protein>
    <submittedName>
        <fullName evidence="2">Sulfurtransferase</fullName>
    </submittedName>
</protein>
<dbReference type="Proteomes" id="UP000218899">
    <property type="component" value="Chromosome"/>
</dbReference>